<keyword evidence="3" id="KW-1185">Reference proteome</keyword>
<feature type="domain" description="Putative restriction endonuclease" evidence="1">
    <location>
        <begin position="19"/>
        <end position="143"/>
    </location>
</feature>
<name>A0ABP3EY06_9ACTN</name>
<organism evidence="2 3">
    <name type="scientific">Cryptosporangium japonicum</name>
    <dbReference type="NCBI Taxonomy" id="80872"/>
    <lineage>
        <taxon>Bacteria</taxon>
        <taxon>Bacillati</taxon>
        <taxon>Actinomycetota</taxon>
        <taxon>Actinomycetes</taxon>
        <taxon>Cryptosporangiales</taxon>
        <taxon>Cryptosporangiaceae</taxon>
        <taxon>Cryptosporangium</taxon>
    </lineage>
</organism>
<dbReference type="Pfam" id="PF05685">
    <property type="entry name" value="Uma2"/>
    <property type="match status" value="1"/>
</dbReference>
<evidence type="ECO:0000313" key="2">
    <source>
        <dbReference type="EMBL" id="GAA0279980.1"/>
    </source>
</evidence>
<dbReference type="RefSeq" id="WP_344654159.1">
    <property type="nucleotide sequence ID" value="NZ_BAAAGX010000042.1"/>
</dbReference>
<gene>
    <name evidence="2" type="ORF">GCM10009539_79860</name>
</gene>
<evidence type="ECO:0000313" key="3">
    <source>
        <dbReference type="Proteomes" id="UP001500967"/>
    </source>
</evidence>
<dbReference type="EMBL" id="BAAAGX010000042">
    <property type="protein sequence ID" value="GAA0279980.1"/>
    <property type="molecule type" value="Genomic_DNA"/>
</dbReference>
<reference evidence="3" key="1">
    <citation type="journal article" date="2019" name="Int. J. Syst. Evol. Microbiol.">
        <title>The Global Catalogue of Microorganisms (GCM) 10K type strain sequencing project: providing services to taxonomists for standard genome sequencing and annotation.</title>
        <authorList>
            <consortium name="The Broad Institute Genomics Platform"/>
            <consortium name="The Broad Institute Genome Sequencing Center for Infectious Disease"/>
            <person name="Wu L."/>
            <person name="Ma J."/>
        </authorList>
    </citation>
    <scope>NUCLEOTIDE SEQUENCE [LARGE SCALE GENOMIC DNA]</scope>
    <source>
        <strain evidence="3">JCM 10425</strain>
    </source>
</reference>
<dbReference type="GO" id="GO:0004519">
    <property type="term" value="F:endonuclease activity"/>
    <property type="evidence" value="ECO:0007669"/>
    <property type="project" value="UniProtKB-KW"/>
</dbReference>
<dbReference type="InterPro" id="IPR008538">
    <property type="entry name" value="Uma2"/>
</dbReference>
<dbReference type="CDD" id="cd06260">
    <property type="entry name" value="DUF820-like"/>
    <property type="match status" value="1"/>
</dbReference>
<dbReference type="PANTHER" id="PTHR35400:SF3">
    <property type="entry name" value="SLL1072 PROTEIN"/>
    <property type="match status" value="1"/>
</dbReference>
<keyword evidence="2" id="KW-0378">Hydrolase</keyword>
<sequence>MSAEAFPDWMRIPQGEWTADDLDQFARDGWLMHLEMAIRIDRETQLVPDRLVATSAAGIVPEREWFWPIEVALAVEIESPDSMRRDRVVKHDRYARAGIPNYWRIEDDGGVPTVHVHELDTGQGSYVETAVERRRLTLKRPFPMKIDVDELYY</sequence>
<protein>
    <submittedName>
        <fullName evidence="2">Uma2 family endonuclease</fullName>
    </submittedName>
</protein>
<evidence type="ECO:0000259" key="1">
    <source>
        <dbReference type="Pfam" id="PF05685"/>
    </source>
</evidence>
<comment type="caution">
    <text evidence="2">The sequence shown here is derived from an EMBL/GenBank/DDBJ whole genome shotgun (WGS) entry which is preliminary data.</text>
</comment>
<dbReference type="Gene3D" id="3.90.1570.10">
    <property type="entry name" value="tt1808, chain A"/>
    <property type="match status" value="1"/>
</dbReference>
<accession>A0ABP3EY06</accession>
<dbReference type="PANTHER" id="PTHR35400">
    <property type="entry name" value="SLR1083 PROTEIN"/>
    <property type="match status" value="1"/>
</dbReference>
<keyword evidence="2" id="KW-0255">Endonuclease</keyword>
<keyword evidence="2" id="KW-0540">Nuclease</keyword>
<proteinExistence type="predicted"/>
<dbReference type="SUPFAM" id="SSF52980">
    <property type="entry name" value="Restriction endonuclease-like"/>
    <property type="match status" value="1"/>
</dbReference>
<dbReference type="InterPro" id="IPR012296">
    <property type="entry name" value="Nuclease_put_TT1808"/>
</dbReference>
<dbReference type="InterPro" id="IPR011335">
    <property type="entry name" value="Restrct_endonuc-II-like"/>
</dbReference>
<dbReference type="Proteomes" id="UP001500967">
    <property type="component" value="Unassembled WGS sequence"/>
</dbReference>